<dbReference type="EMBL" id="VTPC01002493">
    <property type="protein sequence ID" value="KAF2899957.1"/>
    <property type="molecule type" value="Genomic_DNA"/>
</dbReference>
<evidence type="ECO:0000313" key="3">
    <source>
        <dbReference type="Proteomes" id="UP000801492"/>
    </source>
</evidence>
<organism evidence="2 3">
    <name type="scientific">Ignelater luminosus</name>
    <name type="common">Cucubano</name>
    <name type="synonym">Pyrophorus luminosus</name>
    <dbReference type="NCBI Taxonomy" id="2038154"/>
    <lineage>
        <taxon>Eukaryota</taxon>
        <taxon>Metazoa</taxon>
        <taxon>Ecdysozoa</taxon>
        <taxon>Arthropoda</taxon>
        <taxon>Hexapoda</taxon>
        <taxon>Insecta</taxon>
        <taxon>Pterygota</taxon>
        <taxon>Neoptera</taxon>
        <taxon>Endopterygota</taxon>
        <taxon>Coleoptera</taxon>
        <taxon>Polyphaga</taxon>
        <taxon>Elateriformia</taxon>
        <taxon>Elateroidea</taxon>
        <taxon>Elateridae</taxon>
        <taxon>Agrypninae</taxon>
        <taxon>Pyrophorini</taxon>
        <taxon>Ignelater</taxon>
    </lineage>
</organism>
<dbReference type="OrthoDB" id="10248487at2759"/>
<protein>
    <submittedName>
        <fullName evidence="2">Uncharacterized protein</fullName>
    </submittedName>
</protein>
<dbReference type="Proteomes" id="UP000801492">
    <property type="component" value="Unassembled WGS sequence"/>
</dbReference>
<keyword evidence="3" id="KW-1185">Reference proteome</keyword>
<proteinExistence type="predicted"/>
<feature type="compositionally biased region" description="Polar residues" evidence="1">
    <location>
        <begin position="110"/>
        <end position="119"/>
    </location>
</feature>
<sequence length="162" mass="17325">MGDQAEEPPAEAVPPVIGEMPAAESAHTQPSAGPRPSKSALVDKRASTMSKQMSHVKLVEPGEQAPAHEEERRKSEVEKRKSIDEERRASEAARRSRQLSTGSAGYRASVASQRASGDTSSKEGILRRRSDRPSKAKSAVGSTISIRRASGYGEYLGGAKVK</sequence>
<name>A0A8K0DAE3_IGNLU</name>
<accession>A0A8K0DAE3</accession>
<evidence type="ECO:0000313" key="2">
    <source>
        <dbReference type="EMBL" id="KAF2899957.1"/>
    </source>
</evidence>
<gene>
    <name evidence="2" type="ORF">ILUMI_06224</name>
</gene>
<feature type="region of interest" description="Disordered" evidence="1">
    <location>
        <begin position="1"/>
        <end position="162"/>
    </location>
</feature>
<reference evidence="2" key="1">
    <citation type="submission" date="2019-08" db="EMBL/GenBank/DDBJ databases">
        <title>The genome of the North American firefly Photinus pyralis.</title>
        <authorList>
            <consortium name="Photinus pyralis genome working group"/>
            <person name="Fallon T.R."/>
            <person name="Sander Lower S.E."/>
            <person name="Weng J.-K."/>
        </authorList>
    </citation>
    <scope>NUCLEOTIDE SEQUENCE</scope>
    <source>
        <strain evidence="2">TRF0915ILg1</strain>
        <tissue evidence="2">Whole body</tissue>
    </source>
</reference>
<comment type="caution">
    <text evidence="2">The sequence shown here is derived from an EMBL/GenBank/DDBJ whole genome shotgun (WGS) entry which is preliminary data.</text>
</comment>
<feature type="compositionally biased region" description="Basic and acidic residues" evidence="1">
    <location>
        <begin position="120"/>
        <end position="134"/>
    </location>
</feature>
<feature type="compositionally biased region" description="Basic and acidic residues" evidence="1">
    <location>
        <begin position="66"/>
        <end position="94"/>
    </location>
</feature>
<evidence type="ECO:0000256" key="1">
    <source>
        <dbReference type="SAM" id="MobiDB-lite"/>
    </source>
</evidence>
<dbReference type="AlphaFoldDB" id="A0A8K0DAE3"/>